<reference evidence="2" key="1">
    <citation type="journal article" date="2023" name="Commun. Biol.">
        <title>Genome analysis of Parmales, the sister group of diatoms, reveals the evolutionary specialization of diatoms from phago-mixotrophs to photoautotrophs.</title>
        <authorList>
            <person name="Ban H."/>
            <person name="Sato S."/>
            <person name="Yoshikawa S."/>
            <person name="Yamada K."/>
            <person name="Nakamura Y."/>
            <person name="Ichinomiya M."/>
            <person name="Sato N."/>
            <person name="Blanc-Mathieu R."/>
            <person name="Endo H."/>
            <person name="Kuwata A."/>
            <person name="Ogata H."/>
        </authorList>
    </citation>
    <scope>NUCLEOTIDE SEQUENCE [LARGE SCALE GENOMIC DNA]</scope>
</reference>
<comment type="caution">
    <text evidence="1">The sequence shown here is derived from an EMBL/GenBank/DDBJ whole genome shotgun (WGS) entry which is preliminary data.</text>
</comment>
<dbReference type="EMBL" id="BRYA01000582">
    <property type="protein sequence ID" value="GMI24324.1"/>
    <property type="molecule type" value="Genomic_DNA"/>
</dbReference>
<sequence>MPLVHLHFPTLLDGSSSCELPPRNVEFDVIFDPSETTLEEVATLFTSKVSRNTGASRTPWKVRHFVSSSSLFPPSPTLSPHIIRSPYIPPSPLPRLWKPDSMVSSILLPLLLNLPSPISIILDLGSGAGRDVCYLSESLLSSNPSVTVVGIDKHKGSARRSLPLWSKRGVSNNSSHELLDLKKLPLFDAYMASLPHPINCCYAVRYMNLPLFSHLSSNLPIGCVFALSHFVVDLDGTFNYDHPSISDVLKLGEMEGMFKCVEEGGDWKILRNDRVKDSDVGRTLINFVVRREVGKNMKEGKRKRDDQGGDHN</sequence>
<dbReference type="OrthoDB" id="74240at2759"/>
<dbReference type="Proteomes" id="UP001165065">
    <property type="component" value="Unassembled WGS sequence"/>
</dbReference>
<accession>A0A9W7FYY9</accession>
<dbReference type="SUPFAM" id="SSF53335">
    <property type="entry name" value="S-adenosyl-L-methionine-dependent methyltransferases"/>
    <property type="match status" value="1"/>
</dbReference>
<evidence type="ECO:0008006" key="3">
    <source>
        <dbReference type="Google" id="ProtNLM"/>
    </source>
</evidence>
<protein>
    <recommendedName>
        <fullName evidence="3">Methyltransferase domain-containing protein</fullName>
    </recommendedName>
</protein>
<organism evidence="1 2">
    <name type="scientific">Triparma columacea</name>
    <dbReference type="NCBI Taxonomy" id="722753"/>
    <lineage>
        <taxon>Eukaryota</taxon>
        <taxon>Sar</taxon>
        <taxon>Stramenopiles</taxon>
        <taxon>Ochrophyta</taxon>
        <taxon>Bolidophyceae</taxon>
        <taxon>Parmales</taxon>
        <taxon>Triparmaceae</taxon>
        <taxon>Triparma</taxon>
    </lineage>
</organism>
<proteinExistence type="predicted"/>
<gene>
    <name evidence="1" type="ORF">TrCOL_g3977</name>
</gene>
<dbReference type="AlphaFoldDB" id="A0A9W7FYY9"/>
<name>A0A9W7FYY9_9STRA</name>
<dbReference type="Gene3D" id="3.40.50.150">
    <property type="entry name" value="Vaccinia Virus protein VP39"/>
    <property type="match status" value="1"/>
</dbReference>
<dbReference type="InterPro" id="IPR029063">
    <property type="entry name" value="SAM-dependent_MTases_sf"/>
</dbReference>
<keyword evidence="2" id="KW-1185">Reference proteome</keyword>
<evidence type="ECO:0000313" key="2">
    <source>
        <dbReference type="Proteomes" id="UP001165065"/>
    </source>
</evidence>
<evidence type="ECO:0000313" key="1">
    <source>
        <dbReference type="EMBL" id="GMI24324.1"/>
    </source>
</evidence>